<comment type="caution">
    <text evidence="2">The sequence shown here is derived from an EMBL/GenBank/DDBJ whole genome shotgun (WGS) entry which is preliminary data.</text>
</comment>
<dbReference type="Pfam" id="PF00016">
    <property type="entry name" value="RuBisCO_large"/>
    <property type="match status" value="1"/>
</dbReference>
<dbReference type="EMBL" id="JABFAD010000007">
    <property type="protein sequence ID" value="MBA0803518.1"/>
    <property type="molecule type" value="Genomic_DNA"/>
</dbReference>
<accession>A0A7J9H1N4</accession>
<dbReference type="AlphaFoldDB" id="A0A7J9H1N4"/>
<proteinExistence type="predicted"/>
<dbReference type="InterPro" id="IPR000685">
    <property type="entry name" value="RuBisCO_lsu_C"/>
</dbReference>
<name>A0A7J9H1N4_9ROSI</name>
<dbReference type="InterPro" id="IPR036376">
    <property type="entry name" value="RuBisCO_lsu_C_sf"/>
</dbReference>
<reference evidence="2 3" key="1">
    <citation type="journal article" date="2019" name="Genome Biol. Evol.">
        <title>Insights into the evolution of the New World diploid cottons (Gossypium, subgenus Houzingenia) based on genome sequencing.</title>
        <authorList>
            <person name="Grover C.E."/>
            <person name="Arick M.A. 2nd"/>
            <person name="Thrash A."/>
            <person name="Conover J.L."/>
            <person name="Sanders W.S."/>
            <person name="Peterson D.G."/>
            <person name="Frelichowski J.E."/>
            <person name="Scheffler J.A."/>
            <person name="Scheffler B.E."/>
            <person name="Wendel J.F."/>
        </authorList>
    </citation>
    <scope>NUCLEOTIDE SEQUENCE [LARGE SCALE GENOMIC DNA]</scope>
    <source>
        <strain evidence="2">0</strain>
        <tissue evidence="2">Leaf</tissue>
    </source>
</reference>
<dbReference type="InterPro" id="IPR033966">
    <property type="entry name" value="RuBisCO"/>
</dbReference>
<sequence length="102" mass="11904">MYFRILAKALYMFGGDHIYIGTVVGKLEGEKDITLGFVDLLRVDFIEKDRSCVFISPKIWFPCQDWCILFYLIYHGFESWIKLSITTSSTHPRCCPFGSMFE</sequence>
<protein>
    <recommendedName>
        <fullName evidence="1">Ribulose bisphosphate carboxylase large subunit C-terminal domain-containing protein</fullName>
    </recommendedName>
</protein>
<evidence type="ECO:0000313" key="2">
    <source>
        <dbReference type="EMBL" id="MBA0803518.1"/>
    </source>
</evidence>
<dbReference type="SUPFAM" id="SSF51649">
    <property type="entry name" value="RuBisCo, C-terminal domain"/>
    <property type="match status" value="1"/>
</dbReference>
<dbReference type="Gene3D" id="3.20.20.110">
    <property type="entry name" value="Ribulose bisphosphate carboxylase, large subunit, C-terminal domain"/>
    <property type="match status" value="1"/>
</dbReference>
<feature type="domain" description="Ribulose bisphosphate carboxylase large subunit C-terminal" evidence="1">
    <location>
        <begin position="2"/>
        <end position="51"/>
    </location>
</feature>
<keyword evidence="3" id="KW-1185">Reference proteome</keyword>
<dbReference type="GO" id="GO:0000287">
    <property type="term" value="F:magnesium ion binding"/>
    <property type="evidence" value="ECO:0007669"/>
    <property type="project" value="InterPro"/>
</dbReference>
<evidence type="ECO:0000259" key="1">
    <source>
        <dbReference type="Pfam" id="PF00016"/>
    </source>
</evidence>
<dbReference type="PANTHER" id="PTHR42704">
    <property type="entry name" value="RIBULOSE BISPHOSPHATE CARBOXYLASE"/>
    <property type="match status" value="1"/>
</dbReference>
<dbReference type="PANTHER" id="PTHR42704:SF15">
    <property type="entry name" value="RIBULOSE BISPHOSPHATE CARBOXYLASE LARGE CHAIN"/>
    <property type="match status" value="1"/>
</dbReference>
<dbReference type="GO" id="GO:0016984">
    <property type="term" value="F:ribulose-bisphosphate carboxylase activity"/>
    <property type="evidence" value="ECO:0007669"/>
    <property type="project" value="InterPro"/>
</dbReference>
<gene>
    <name evidence="2" type="ORF">Gohar_013721</name>
</gene>
<dbReference type="OrthoDB" id="992682at2759"/>
<organism evidence="2 3">
    <name type="scientific">Gossypium harknessii</name>
    <dbReference type="NCBI Taxonomy" id="34285"/>
    <lineage>
        <taxon>Eukaryota</taxon>
        <taxon>Viridiplantae</taxon>
        <taxon>Streptophyta</taxon>
        <taxon>Embryophyta</taxon>
        <taxon>Tracheophyta</taxon>
        <taxon>Spermatophyta</taxon>
        <taxon>Magnoliopsida</taxon>
        <taxon>eudicotyledons</taxon>
        <taxon>Gunneridae</taxon>
        <taxon>Pentapetalae</taxon>
        <taxon>rosids</taxon>
        <taxon>malvids</taxon>
        <taxon>Malvales</taxon>
        <taxon>Malvaceae</taxon>
        <taxon>Malvoideae</taxon>
        <taxon>Gossypium</taxon>
    </lineage>
</organism>
<dbReference type="Proteomes" id="UP000593560">
    <property type="component" value="Unassembled WGS sequence"/>
</dbReference>
<evidence type="ECO:0000313" key="3">
    <source>
        <dbReference type="Proteomes" id="UP000593560"/>
    </source>
</evidence>